<proteinExistence type="predicted"/>
<protein>
    <recommendedName>
        <fullName evidence="3">Resolvase/invertase-type recombinase catalytic domain-containing protein</fullName>
    </recommendedName>
</protein>
<evidence type="ECO:0000313" key="2">
    <source>
        <dbReference type="Proteomes" id="UP000555407"/>
    </source>
</evidence>
<sequence length="116" mass="12785">MTAITADATADHGGQDHIVKAYGYLRKHFLMSDAELARARHLIVDSARRLSVQLIAIHVEDIETAPEAFHDLLAAVMRNEQRMIIAPDIHHFEVAGDASAVVERLESNGIKIVLGH</sequence>
<evidence type="ECO:0000313" key="1">
    <source>
        <dbReference type="EMBL" id="NIK58239.1"/>
    </source>
</evidence>
<name>A0A7X5VBP5_9ACTN</name>
<comment type="caution">
    <text evidence="1">The sequence shown here is derived from an EMBL/GenBank/DDBJ whole genome shotgun (WGS) entry which is preliminary data.</text>
</comment>
<evidence type="ECO:0008006" key="3">
    <source>
        <dbReference type="Google" id="ProtNLM"/>
    </source>
</evidence>
<keyword evidence="2" id="KW-1185">Reference proteome</keyword>
<accession>A0A7X5VBP5</accession>
<dbReference type="EMBL" id="JAASRO010000001">
    <property type="protein sequence ID" value="NIK58239.1"/>
    <property type="molecule type" value="Genomic_DNA"/>
</dbReference>
<organism evidence="1 2">
    <name type="scientific">Kribbella shirazensis</name>
    <dbReference type="NCBI Taxonomy" id="1105143"/>
    <lineage>
        <taxon>Bacteria</taxon>
        <taxon>Bacillati</taxon>
        <taxon>Actinomycetota</taxon>
        <taxon>Actinomycetes</taxon>
        <taxon>Propionibacteriales</taxon>
        <taxon>Kribbellaceae</taxon>
        <taxon>Kribbella</taxon>
    </lineage>
</organism>
<dbReference type="Proteomes" id="UP000555407">
    <property type="component" value="Unassembled WGS sequence"/>
</dbReference>
<dbReference type="AlphaFoldDB" id="A0A7X5VBP5"/>
<dbReference type="RefSeq" id="WP_167208882.1">
    <property type="nucleotide sequence ID" value="NZ_JAASRO010000001.1"/>
</dbReference>
<gene>
    <name evidence="1" type="ORF">BJY22_003956</name>
</gene>
<reference evidence="1 2" key="1">
    <citation type="submission" date="2020-03" db="EMBL/GenBank/DDBJ databases">
        <title>Sequencing the genomes of 1000 actinobacteria strains.</title>
        <authorList>
            <person name="Klenk H.-P."/>
        </authorList>
    </citation>
    <scope>NUCLEOTIDE SEQUENCE [LARGE SCALE GENOMIC DNA]</scope>
    <source>
        <strain evidence="1 2">DSM 45490</strain>
    </source>
</reference>